<evidence type="ECO:0000256" key="5">
    <source>
        <dbReference type="ARBA" id="ARBA00023015"/>
    </source>
</evidence>
<dbReference type="GO" id="GO:0000978">
    <property type="term" value="F:RNA polymerase II cis-regulatory region sequence-specific DNA binding"/>
    <property type="evidence" value="ECO:0007669"/>
    <property type="project" value="TreeGrafter"/>
</dbReference>
<evidence type="ECO:0000256" key="3">
    <source>
        <dbReference type="ARBA" id="ARBA00022723"/>
    </source>
</evidence>
<dbReference type="PROSITE" id="PS51076">
    <property type="entry name" value="MH2"/>
    <property type="match status" value="1"/>
</dbReference>
<dbReference type="SMART" id="SM00524">
    <property type="entry name" value="DWB"/>
    <property type="match status" value="1"/>
</dbReference>
<proteinExistence type="inferred from homology"/>
<dbReference type="Gene3D" id="3.90.520.10">
    <property type="entry name" value="SMAD MH1 domain"/>
    <property type="match status" value="1"/>
</dbReference>
<dbReference type="GO" id="GO:0046872">
    <property type="term" value="F:metal ion binding"/>
    <property type="evidence" value="ECO:0007669"/>
    <property type="project" value="UniProtKB-KW"/>
</dbReference>
<evidence type="ECO:0000256" key="9">
    <source>
        <dbReference type="SAM" id="MobiDB-lite"/>
    </source>
</evidence>
<evidence type="ECO:0000256" key="1">
    <source>
        <dbReference type="ARBA" id="ARBA00005545"/>
    </source>
</evidence>
<feature type="domain" description="MH2" evidence="11">
    <location>
        <begin position="134"/>
        <end position="330"/>
    </location>
</feature>
<feature type="compositionally biased region" description="Polar residues" evidence="9">
    <location>
        <begin position="78"/>
        <end position="95"/>
    </location>
</feature>
<dbReference type="Proteomes" id="UP001162156">
    <property type="component" value="Unassembled WGS sequence"/>
</dbReference>
<dbReference type="InterPro" id="IPR001132">
    <property type="entry name" value="SMAD_dom_Dwarfin-type"/>
</dbReference>
<gene>
    <name evidence="12" type="ORF">NQ314_017315</name>
</gene>
<dbReference type="PANTHER" id="PTHR13703:SF61">
    <property type="entry name" value="PROTEIN MOTHERS AGAINST DPP"/>
    <property type="match status" value="1"/>
</dbReference>
<evidence type="ECO:0000313" key="13">
    <source>
        <dbReference type="Proteomes" id="UP001162156"/>
    </source>
</evidence>
<dbReference type="GO" id="GO:0030154">
    <property type="term" value="P:cell differentiation"/>
    <property type="evidence" value="ECO:0007669"/>
    <property type="project" value="TreeGrafter"/>
</dbReference>
<dbReference type="GO" id="GO:0009791">
    <property type="term" value="P:post-embryonic development"/>
    <property type="evidence" value="ECO:0007669"/>
    <property type="project" value="UniProtKB-ARBA"/>
</dbReference>
<feature type="domain" description="MH1" evidence="10">
    <location>
        <begin position="1"/>
        <end position="29"/>
    </location>
</feature>
<keyword evidence="2 8" id="KW-0963">Cytoplasm</keyword>
<dbReference type="GO" id="GO:0070411">
    <property type="term" value="F:I-SMAD binding"/>
    <property type="evidence" value="ECO:0007669"/>
    <property type="project" value="TreeGrafter"/>
</dbReference>
<dbReference type="InterPro" id="IPR008984">
    <property type="entry name" value="SMAD_FHA_dom_sf"/>
</dbReference>
<evidence type="ECO:0000259" key="10">
    <source>
        <dbReference type="PROSITE" id="PS51075"/>
    </source>
</evidence>
<keyword evidence="6 8" id="KW-0804">Transcription</keyword>
<name>A0AAV8WTP3_9CUCU</name>
<dbReference type="GO" id="GO:0060395">
    <property type="term" value="P:SMAD protein signal transduction"/>
    <property type="evidence" value="ECO:0007669"/>
    <property type="project" value="TreeGrafter"/>
</dbReference>
<dbReference type="GO" id="GO:0000981">
    <property type="term" value="F:DNA-binding transcription factor activity, RNA polymerase II-specific"/>
    <property type="evidence" value="ECO:0007669"/>
    <property type="project" value="TreeGrafter"/>
</dbReference>
<dbReference type="GO" id="GO:0051239">
    <property type="term" value="P:regulation of multicellular organismal process"/>
    <property type="evidence" value="ECO:0007669"/>
    <property type="project" value="UniProtKB-ARBA"/>
</dbReference>
<evidence type="ECO:0000256" key="6">
    <source>
        <dbReference type="ARBA" id="ARBA00023163"/>
    </source>
</evidence>
<feature type="region of interest" description="Disordered" evidence="9">
    <location>
        <begin position="78"/>
        <end position="125"/>
    </location>
</feature>
<dbReference type="EMBL" id="JANEYF010004833">
    <property type="protein sequence ID" value="KAJ8929950.1"/>
    <property type="molecule type" value="Genomic_DNA"/>
</dbReference>
<sequence>MCQYPFSAKEKEVCINPYHYTRVESTVLPPVLVPRHNDFAPGHSLLPFQQMIEPSMPNNVSYSSNGFSVNHMSPRSSVCTVSNPGSPQSPYSHLTETPPPAYSPTDDNRNRNQSPEPSINSDVQSVPYQEQPCWASIAYYELNSRVGEVFHCSSTSVIVDGFTNPSNNKIRSRFCLGQLSNINRNSTIENTRRHIGKGVHLYYANGEVYAECLSDYAIFIQSRNCSHHHGFHPSTVCKLPPGCSLRIFNNAEFAQLLSQCVSHGFDAVYELTKMCTIRMSFVKGWGAEYHRQDVTSTPCWIEVHLHGPLQWLDKVLTQMGAPHNAISSVS</sequence>
<keyword evidence="7 8" id="KW-0539">Nucleus</keyword>
<feature type="compositionally biased region" description="Polar residues" evidence="9">
    <location>
        <begin position="111"/>
        <end position="125"/>
    </location>
</feature>
<dbReference type="InterPro" id="IPR017855">
    <property type="entry name" value="SMAD-like_dom_sf"/>
</dbReference>
<dbReference type="GO" id="GO:0030509">
    <property type="term" value="P:BMP signaling pathway"/>
    <property type="evidence" value="ECO:0007669"/>
    <property type="project" value="TreeGrafter"/>
</dbReference>
<dbReference type="Gene3D" id="2.60.200.10">
    <property type="match status" value="1"/>
</dbReference>
<comment type="similarity">
    <text evidence="1 8">Belongs to the dwarfin/SMAD family.</text>
</comment>
<keyword evidence="3" id="KW-0479">Metal-binding</keyword>
<reference evidence="12" key="1">
    <citation type="journal article" date="2023" name="Insect Mol. Biol.">
        <title>Genome sequencing provides insights into the evolution of gene families encoding plant cell wall-degrading enzymes in longhorned beetles.</title>
        <authorList>
            <person name="Shin N.R."/>
            <person name="Okamura Y."/>
            <person name="Kirsch R."/>
            <person name="Pauchet Y."/>
        </authorList>
    </citation>
    <scope>NUCLEOTIDE SEQUENCE</scope>
    <source>
        <strain evidence="12">RBIC_L_NR</strain>
    </source>
</reference>
<dbReference type="GO" id="GO:0050793">
    <property type="term" value="P:regulation of developmental process"/>
    <property type="evidence" value="ECO:0007669"/>
    <property type="project" value="UniProtKB-ARBA"/>
</dbReference>
<dbReference type="SUPFAM" id="SSF56366">
    <property type="entry name" value="SMAD MH1 domain"/>
    <property type="match status" value="1"/>
</dbReference>
<dbReference type="InterPro" id="IPR013019">
    <property type="entry name" value="MAD_homology_MH1"/>
</dbReference>
<comment type="caution">
    <text evidence="12">The sequence shown here is derived from an EMBL/GenBank/DDBJ whole genome shotgun (WGS) entry which is preliminary data.</text>
</comment>
<evidence type="ECO:0000256" key="2">
    <source>
        <dbReference type="ARBA" id="ARBA00022490"/>
    </source>
</evidence>
<dbReference type="InterPro" id="IPR013790">
    <property type="entry name" value="Dwarfin"/>
</dbReference>
<dbReference type="GO" id="GO:0009653">
    <property type="term" value="P:anatomical structure morphogenesis"/>
    <property type="evidence" value="ECO:0007669"/>
    <property type="project" value="TreeGrafter"/>
</dbReference>
<dbReference type="InterPro" id="IPR036578">
    <property type="entry name" value="SMAD_MH1_sf"/>
</dbReference>
<dbReference type="GO" id="GO:0071144">
    <property type="term" value="C:heteromeric SMAD protein complex"/>
    <property type="evidence" value="ECO:0007669"/>
    <property type="project" value="TreeGrafter"/>
</dbReference>
<keyword evidence="5 8" id="KW-0805">Transcription regulation</keyword>
<accession>A0AAV8WTP3</accession>
<dbReference type="PANTHER" id="PTHR13703">
    <property type="entry name" value="SMAD"/>
    <property type="match status" value="1"/>
</dbReference>
<dbReference type="PROSITE" id="PS51075">
    <property type="entry name" value="MH1"/>
    <property type="match status" value="1"/>
</dbReference>
<organism evidence="12 13">
    <name type="scientific">Rhamnusium bicolor</name>
    <dbReference type="NCBI Taxonomy" id="1586634"/>
    <lineage>
        <taxon>Eukaryota</taxon>
        <taxon>Metazoa</taxon>
        <taxon>Ecdysozoa</taxon>
        <taxon>Arthropoda</taxon>
        <taxon>Hexapoda</taxon>
        <taxon>Insecta</taxon>
        <taxon>Pterygota</taxon>
        <taxon>Neoptera</taxon>
        <taxon>Endopterygota</taxon>
        <taxon>Coleoptera</taxon>
        <taxon>Polyphaga</taxon>
        <taxon>Cucujiformia</taxon>
        <taxon>Chrysomeloidea</taxon>
        <taxon>Cerambycidae</taxon>
        <taxon>Lepturinae</taxon>
        <taxon>Rhagiini</taxon>
        <taxon>Rhamnusium</taxon>
    </lineage>
</organism>
<comment type="subcellular location">
    <subcellularLocation>
        <location evidence="8">Cytoplasm</location>
    </subcellularLocation>
    <subcellularLocation>
        <location evidence="8">Nucleus</location>
    </subcellularLocation>
</comment>
<dbReference type="FunFam" id="2.60.200.10:FF:000001">
    <property type="entry name" value="Mothers against decapentaplegic homolog"/>
    <property type="match status" value="1"/>
</dbReference>
<dbReference type="Pfam" id="PF03166">
    <property type="entry name" value="MH2"/>
    <property type="match status" value="1"/>
</dbReference>
<evidence type="ECO:0000256" key="4">
    <source>
        <dbReference type="ARBA" id="ARBA00022833"/>
    </source>
</evidence>
<evidence type="ECO:0000256" key="7">
    <source>
        <dbReference type="ARBA" id="ARBA00023242"/>
    </source>
</evidence>
<dbReference type="SUPFAM" id="SSF49879">
    <property type="entry name" value="SMAD/FHA domain"/>
    <property type="match status" value="1"/>
</dbReference>
<protein>
    <recommendedName>
        <fullName evidence="8">Mothers against decapentaplegic homolog</fullName>
        <shortName evidence="8">MAD homolog</shortName>
        <shortName evidence="8">Mothers against DPP homolog</shortName>
    </recommendedName>
    <alternativeName>
        <fullName evidence="8">SMAD family member</fullName>
    </alternativeName>
</protein>
<keyword evidence="13" id="KW-1185">Reference proteome</keyword>
<evidence type="ECO:0000259" key="11">
    <source>
        <dbReference type="PROSITE" id="PS51076"/>
    </source>
</evidence>
<dbReference type="AlphaFoldDB" id="A0AAV8WTP3"/>
<keyword evidence="4" id="KW-0862">Zinc</keyword>
<evidence type="ECO:0000313" key="12">
    <source>
        <dbReference type="EMBL" id="KAJ8929950.1"/>
    </source>
</evidence>
<evidence type="ECO:0000256" key="8">
    <source>
        <dbReference type="RuleBase" id="RU361195"/>
    </source>
</evidence>
<dbReference type="GO" id="GO:0005737">
    <property type="term" value="C:cytoplasm"/>
    <property type="evidence" value="ECO:0007669"/>
    <property type="project" value="UniProtKB-SubCell"/>
</dbReference>